<proteinExistence type="predicted"/>
<protein>
    <submittedName>
        <fullName evidence="2">Uncharacterized protein</fullName>
    </submittedName>
</protein>
<keyword evidence="1" id="KW-0472">Membrane</keyword>
<keyword evidence="1" id="KW-0812">Transmembrane</keyword>
<evidence type="ECO:0000313" key="2">
    <source>
        <dbReference type="EMBL" id="MBX49019.1"/>
    </source>
</evidence>
<name>A0A2P2P2W4_RHIMU</name>
<keyword evidence="1" id="KW-1133">Transmembrane helix</keyword>
<dbReference type="EMBL" id="GGEC01068535">
    <property type="protein sequence ID" value="MBX49019.1"/>
    <property type="molecule type" value="Transcribed_RNA"/>
</dbReference>
<sequence>MSKFFWDSVVYKHLGVFPSVKKYIGVAISILFCYSFSRGFRCTFHMDVMREILF</sequence>
<accession>A0A2P2P2W4</accession>
<dbReference type="AlphaFoldDB" id="A0A2P2P2W4"/>
<evidence type="ECO:0000256" key="1">
    <source>
        <dbReference type="SAM" id="Phobius"/>
    </source>
</evidence>
<reference evidence="2" key="1">
    <citation type="submission" date="2018-02" db="EMBL/GenBank/DDBJ databases">
        <title>Rhizophora mucronata_Transcriptome.</title>
        <authorList>
            <person name="Meera S.P."/>
            <person name="Sreeshan A."/>
            <person name="Augustine A."/>
        </authorList>
    </citation>
    <scope>NUCLEOTIDE SEQUENCE</scope>
    <source>
        <tissue evidence="2">Leaf</tissue>
    </source>
</reference>
<feature type="transmembrane region" description="Helical" evidence="1">
    <location>
        <begin position="20"/>
        <end position="40"/>
    </location>
</feature>
<organism evidence="2">
    <name type="scientific">Rhizophora mucronata</name>
    <name type="common">Asiatic mangrove</name>
    <dbReference type="NCBI Taxonomy" id="61149"/>
    <lineage>
        <taxon>Eukaryota</taxon>
        <taxon>Viridiplantae</taxon>
        <taxon>Streptophyta</taxon>
        <taxon>Embryophyta</taxon>
        <taxon>Tracheophyta</taxon>
        <taxon>Spermatophyta</taxon>
        <taxon>Magnoliopsida</taxon>
        <taxon>eudicotyledons</taxon>
        <taxon>Gunneridae</taxon>
        <taxon>Pentapetalae</taxon>
        <taxon>rosids</taxon>
        <taxon>fabids</taxon>
        <taxon>Malpighiales</taxon>
        <taxon>Rhizophoraceae</taxon>
        <taxon>Rhizophora</taxon>
    </lineage>
</organism>